<gene>
    <name evidence="2" type="ORF">D0962_23115</name>
</gene>
<reference evidence="2 3" key="1">
    <citation type="journal article" date="2020" name="Microb. Ecol.">
        <title>Ecogenomics of the Marine Benthic Filamentous Cyanobacterium Adonisia.</title>
        <authorList>
            <person name="Walter J.M."/>
            <person name="Coutinho F.H."/>
            <person name="Leomil L."/>
            <person name="Hargreaves P.I."/>
            <person name="Campeao M.E."/>
            <person name="Vieira V.V."/>
            <person name="Silva B.S."/>
            <person name="Fistarol G.O."/>
            <person name="Salomon P.S."/>
            <person name="Sawabe T."/>
            <person name="Mino S."/>
            <person name="Hosokawa M."/>
            <person name="Miyashita H."/>
            <person name="Maruyama F."/>
            <person name="van Verk M.C."/>
            <person name="Dutilh B.E."/>
            <person name="Thompson C.C."/>
            <person name="Thompson F.L."/>
        </authorList>
    </citation>
    <scope>NUCLEOTIDE SEQUENCE [LARGE SCALE GENOMIC DNA]</scope>
    <source>
        <strain evidence="2 3">CCMR0082</strain>
    </source>
</reference>
<sequence>MYDYSKHDAVWVSGGWSARLGYRCQFSGRSLGTVKGRYHPWARHHTSSAVYSGKEELRPGFNYLLLSKRSHWFVHLLGGQLLLKEGNVRNQNRWAKKLPCTWIWKYPNPLQRMFHSWCRLPRLVKSFVRGAVGVVLWALVFLGCWLFLQIYLETGQTPIDLIVSILESWKN</sequence>
<dbReference type="EMBL" id="QZCE01000002">
    <property type="protein sequence ID" value="NEZ65611.1"/>
    <property type="molecule type" value="Genomic_DNA"/>
</dbReference>
<dbReference type="AlphaFoldDB" id="A0A6M0SC91"/>
<organism evidence="2 3">
    <name type="scientific">Adonisia turfae CCMR0082</name>
    <dbReference type="NCBI Taxonomy" id="2304604"/>
    <lineage>
        <taxon>Bacteria</taxon>
        <taxon>Bacillati</taxon>
        <taxon>Cyanobacteriota</taxon>
        <taxon>Adonisia</taxon>
        <taxon>Adonisia turfae</taxon>
    </lineage>
</organism>
<dbReference type="Proteomes" id="UP000473574">
    <property type="component" value="Unassembled WGS sequence"/>
</dbReference>
<keyword evidence="1" id="KW-0812">Transmembrane</keyword>
<comment type="caution">
    <text evidence="2">The sequence shown here is derived from an EMBL/GenBank/DDBJ whole genome shotgun (WGS) entry which is preliminary data.</text>
</comment>
<feature type="transmembrane region" description="Helical" evidence="1">
    <location>
        <begin position="127"/>
        <end position="148"/>
    </location>
</feature>
<keyword evidence="1" id="KW-1133">Transmembrane helix</keyword>
<evidence type="ECO:0000313" key="2">
    <source>
        <dbReference type="EMBL" id="NEZ65611.1"/>
    </source>
</evidence>
<keyword evidence="1" id="KW-0472">Membrane</keyword>
<accession>A0A6M0SC91</accession>
<proteinExistence type="predicted"/>
<protein>
    <submittedName>
        <fullName evidence="2">Uncharacterized protein</fullName>
    </submittedName>
</protein>
<evidence type="ECO:0000256" key="1">
    <source>
        <dbReference type="SAM" id="Phobius"/>
    </source>
</evidence>
<evidence type="ECO:0000313" key="3">
    <source>
        <dbReference type="Proteomes" id="UP000473574"/>
    </source>
</evidence>
<name>A0A6M0SC91_9CYAN</name>